<proteinExistence type="predicted"/>
<dbReference type="EMBL" id="JBJKFK010005194">
    <property type="protein sequence ID" value="KAL3308461.1"/>
    <property type="molecule type" value="Genomic_DNA"/>
</dbReference>
<keyword evidence="2" id="KW-1185">Reference proteome</keyword>
<dbReference type="Proteomes" id="UP001626550">
    <property type="component" value="Unassembled WGS sequence"/>
</dbReference>
<reference evidence="1 2" key="1">
    <citation type="submission" date="2024-11" db="EMBL/GenBank/DDBJ databases">
        <title>Adaptive evolution of stress response genes in parasites aligns with host niche diversity.</title>
        <authorList>
            <person name="Hahn C."/>
            <person name="Resl P."/>
        </authorList>
    </citation>
    <scope>NUCLEOTIDE SEQUENCE [LARGE SCALE GENOMIC DNA]</scope>
    <source>
        <strain evidence="1">EGGRZ-B1_66</strain>
        <tissue evidence="1">Body</tissue>
    </source>
</reference>
<evidence type="ECO:0000313" key="2">
    <source>
        <dbReference type="Proteomes" id="UP001626550"/>
    </source>
</evidence>
<evidence type="ECO:0000313" key="1">
    <source>
        <dbReference type="EMBL" id="KAL3308461.1"/>
    </source>
</evidence>
<sequence length="59" mass="6632">MGGIDKDGKPLQTTYTMEPNFSKWAEQEGLRLPERRSSSRAVVIKDCIFFFGGMDFAGN</sequence>
<protein>
    <submittedName>
        <fullName evidence="1">Uncharacterized protein</fullName>
    </submittedName>
</protein>
<gene>
    <name evidence="1" type="ORF">Ciccas_013009</name>
</gene>
<dbReference type="AlphaFoldDB" id="A0ABD2PLR6"/>
<name>A0ABD2PLR6_9PLAT</name>
<organism evidence="1 2">
    <name type="scientific">Cichlidogyrus casuarinus</name>
    <dbReference type="NCBI Taxonomy" id="1844966"/>
    <lineage>
        <taxon>Eukaryota</taxon>
        <taxon>Metazoa</taxon>
        <taxon>Spiralia</taxon>
        <taxon>Lophotrochozoa</taxon>
        <taxon>Platyhelminthes</taxon>
        <taxon>Monogenea</taxon>
        <taxon>Monopisthocotylea</taxon>
        <taxon>Dactylogyridea</taxon>
        <taxon>Ancyrocephalidae</taxon>
        <taxon>Cichlidogyrus</taxon>
    </lineage>
</organism>
<comment type="caution">
    <text evidence="1">The sequence shown here is derived from an EMBL/GenBank/DDBJ whole genome shotgun (WGS) entry which is preliminary data.</text>
</comment>
<feature type="non-terminal residue" evidence="1">
    <location>
        <position position="59"/>
    </location>
</feature>
<dbReference type="SUPFAM" id="SSF117281">
    <property type="entry name" value="Kelch motif"/>
    <property type="match status" value="1"/>
</dbReference>
<accession>A0ABD2PLR6</accession>
<dbReference type="InterPro" id="IPR015915">
    <property type="entry name" value="Kelch-typ_b-propeller"/>
</dbReference>
<dbReference type="Gene3D" id="2.120.10.80">
    <property type="entry name" value="Kelch-type beta propeller"/>
    <property type="match status" value="1"/>
</dbReference>